<dbReference type="Proteomes" id="UP001501570">
    <property type="component" value="Unassembled WGS sequence"/>
</dbReference>
<comment type="caution">
    <text evidence="2">The sequence shown here is derived from an EMBL/GenBank/DDBJ whole genome shotgun (WGS) entry which is preliminary data.</text>
</comment>
<dbReference type="EMBL" id="BAABJQ010000008">
    <property type="protein sequence ID" value="GAA5186409.1"/>
    <property type="molecule type" value="Genomic_DNA"/>
</dbReference>
<evidence type="ECO:0000256" key="1">
    <source>
        <dbReference type="SAM" id="MobiDB-lite"/>
    </source>
</evidence>
<sequence length="108" mass="11111">MTSTPASIGFGTQQRPHRDDAVRSSAVSHHNDGSRDVTLNLAVVASNLDGTAAPAGLFTVSPASVVVPAGGDAAATVTVDTRVAGPDGYLAAGRPASPVARWYTRRWR</sequence>
<reference evidence="3" key="1">
    <citation type="journal article" date="2019" name="Int. J. Syst. Evol. Microbiol.">
        <title>The Global Catalogue of Microorganisms (GCM) 10K type strain sequencing project: providing services to taxonomists for standard genome sequencing and annotation.</title>
        <authorList>
            <consortium name="The Broad Institute Genomics Platform"/>
            <consortium name="The Broad Institute Genome Sequencing Center for Infectious Disease"/>
            <person name="Wu L."/>
            <person name="Ma J."/>
        </authorList>
    </citation>
    <scope>NUCLEOTIDE SEQUENCE [LARGE SCALE GENOMIC DNA]</scope>
    <source>
        <strain evidence="3">JCM 18304</strain>
    </source>
</reference>
<dbReference type="RefSeq" id="WP_345630432.1">
    <property type="nucleotide sequence ID" value="NZ_BAABJQ010000008.1"/>
</dbReference>
<gene>
    <name evidence="2" type="ORF">GCM10023322_32590</name>
</gene>
<accession>A0ABP9RT79</accession>
<name>A0ABP9RT79_9ACTN</name>
<feature type="region of interest" description="Disordered" evidence="1">
    <location>
        <begin position="1"/>
        <end position="33"/>
    </location>
</feature>
<feature type="compositionally biased region" description="Polar residues" evidence="1">
    <location>
        <begin position="1"/>
        <end position="14"/>
    </location>
</feature>
<evidence type="ECO:0000313" key="3">
    <source>
        <dbReference type="Proteomes" id="UP001501570"/>
    </source>
</evidence>
<protein>
    <submittedName>
        <fullName evidence="2">Uncharacterized protein</fullName>
    </submittedName>
</protein>
<proteinExistence type="predicted"/>
<evidence type="ECO:0000313" key="2">
    <source>
        <dbReference type="EMBL" id="GAA5186409.1"/>
    </source>
</evidence>
<organism evidence="2 3">
    <name type="scientific">Rugosimonospora acidiphila</name>
    <dbReference type="NCBI Taxonomy" id="556531"/>
    <lineage>
        <taxon>Bacteria</taxon>
        <taxon>Bacillati</taxon>
        <taxon>Actinomycetota</taxon>
        <taxon>Actinomycetes</taxon>
        <taxon>Micromonosporales</taxon>
        <taxon>Micromonosporaceae</taxon>
        <taxon>Rugosimonospora</taxon>
    </lineage>
</organism>
<keyword evidence="3" id="KW-1185">Reference proteome</keyword>